<accession>A0A4Y2LLY9</accession>
<dbReference type="Proteomes" id="UP000499080">
    <property type="component" value="Unassembled WGS sequence"/>
</dbReference>
<evidence type="ECO:0000313" key="2">
    <source>
        <dbReference type="Proteomes" id="UP000499080"/>
    </source>
</evidence>
<keyword evidence="2" id="KW-1185">Reference proteome</keyword>
<organism evidence="1 2">
    <name type="scientific">Araneus ventricosus</name>
    <name type="common">Orbweaver spider</name>
    <name type="synonym">Epeira ventricosa</name>
    <dbReference type="NCBI Taxonomy" id="182803"/>
    <lineage>
        <taxon>Eukaryota</taxon>
        <taxon>Metazoa</taxon>
        <taxon>Ecdysozoa</taxon>
        <taxon>Arthropoda</taxon>
        <taxon>Chelicerata</taxon>
        <taxon>Arachnida</taxon>
        <taxon>Araneae</taxon>
        <taxon>Araneomorphae</taxon>
        <taxon>Entelegynae</taxon>
        <taxon>Araneoidea</taxon>
        <taxon>Araneidae</taxon>
        <taxon>Araneus</taxon>
    </lineage>
</organism>
<dbReference type="AlphaFoldDB" id="A0A4Y2LLY9"/>
<dbReference type="EMBL" id="BGPR01006068">
    <property type="protein sequence ID" value="GBN15815.1"/>
    <property type="molecule type" value="Genomic_DNA"/>
</dbReference>
<sequence length="86" mass="10249">MKKDKILTKNRDTLDSLNGSQWFKHNTLESDGKLRSDLKIEKRQPLPPDKTWQFGRTLDFVTPQTHWKTNFIQYSWTVKRCLLSLV</sequence>
<gene>
    <name evidence="1" type="ORF">AVEN_213610_1</name>
</gene>
<proteinExistence type="predicted"/>
<protein>
    <submittedName>
        <fullName evidence="1">Uncharacterized protein</fullName>
    </submittedName>
</protein>
<comment type="caution">
    <text evidence="1">The sequence shown here is derived from an EMBL/GenBank/DDBJ whole genome shotgun (WGS) entry which is preliminary data.</text>
</comment>
<evidence type="ECO:0000313" key="1">
    <source>
        <dbReference type="EMBL" id="GBN15815.1"/>
    </source>
</evidence>
<name>A0A4Y2LLY9_ARAVE</name>
<reference evidence="1 2" key="1">
    <citation type="journal article" date="2019" name="Sci. Rep.">
        <title>Orb-weaving spider Araneus ventricosus genome elucidates the spidroin gene catalogue.</title>
        <authorList>
            <person name="Kono N."/>
            <person name="Nakamura H."/>
            <person name="Ohtoshi R."/>
            <person name="Moran D.A.P."/>
            <person name="Shinohara A."/>
            <person name="Yoshida Y."/>
            <person name="Fujiwara M."/>
            <person name="Mori M."/>
            <person name="Tomita M."/>
            <person name="Arakawa K."/>
        </authorList>
    </citation>
    <scope>NUCLEOTIDE SEQUENCE [LARGE SCALE GENOMIC DNA]</scope>
</reference>